<evidence type="ECO:0000313" key="4">
    <source>
        <dbReference type="EMBL" id="TNJ38225.1"/>
    </source>
</evidence>
<dbReference type="PROSITE" id="PS00211">
    <property type="entry name" value="ABC_TRANSPORTER_1"/>
    <property type="match status" value="1"/>
</dbReference>
<name>A0A5C4S4K0_CHLTI</name>
<gene>
    <name evidence="4" type="ORF">FGF66_09980</name>
</gene>
<keyword evidence="2 4" id="KW-0067">ATP-binding</keyword>
<dbReference type="Proteomes" id="UP000308271">
    <property type="component" value="Unassembled WGS sequence"/>
</dbReference>
<evidence type="ECO:0000259" key="3">
    <source>
        <dbReference type="PROSITE" id="PS50893"/>
    </source>
</evidence>
<dbReference type="PANTHER" id="PTHR43038:SF3">
    <property type="entry name" value="ABC TRANSPORTER G FAMILY MEMBER 20 ISOFORM X1"/>
    <property type="match status" value="1"/>
</dbReference>
<dbReference type="OrthoDB" id="9785229at2"/>
<dbReference type="InterPro" id="IPR027417">
    <property type="entry name" value="P-loop_NTPase"/>
</dbReference>
<evidence type="ECO:0000313" key="5">
    <source>
        <dbReference type="Proteomes" id="UP000308271"/>
    </source>
</evidence>
<keyword evidence="5" id="KW-1185">Reference proteome</keyword>
<proteinExistence type="predicted"/>
<comment type="caution">
    <text evidence="4">The sequence shown here is derived from an EMBL/GenBank/DDBJ whole genome shotgun (WGS) entry which is preliminary data.</text>
</comment>
<dbReference type="GO" id="GO:0016887">
    <property type="term" value="F:ATP hydrolysis activity"/>
    <property type="evidence" value="ECO:0007669"/>
    <property type="project" value="InterPro"/>
</dbReference>
<dbReference type="GO" id="GO:0005524">
    <property type="term" value="F:ATP binding"/>
    <property type="evidence" value="ECO:0007669"/>
    <property type="project" value="UniProtKB-KW"/>
</dbReference>
<dbReference type="RefSeq" id="WP_139457493.1">
    <property type="nucleotide sequence ID" value="NZ_VDCH01000024.1"/>
</dbReference>
<dbReference type="SMART" id="SM00382">
    <property type="entry name" value="AAA"/>
    <property type="match status" value="1"/>
</dbReference>
<dbReference type="InterPro" id="IPR017871">
    <property type="entry name" value="ABC_transporter-like_CS"/>
</dbReference>
<protein>
    <submittedName>
        <fullName evidence="4">ABC transporter ATP-binding protein</fullName>
    </submittedName>
</protein>
<dbReference type="EMBL" id="VDCH01000024">
    <property type="protein sequence ID" value="TNJ38225.1"/>
    <property type="molecule type" value="Genomic_DNA"/>
</dbReference>
<dbReference type="AlphaFoldDB" id="A0A5C4S4K0"/>
<sequence>MKQAVVAEGLSKSFGAVEALKAASFSVSGAELFGLIGADGAGKTTLFRILATLLLPDSGKATLLDLDTVAGYRQIRTRIGYMPGRFSLYQDLSVEENLNFFATVFGATVEENYELIRDIYAQLEPFRKRRAGQLSGGMKQKLALSCALVHRPELLLLDEPTTGVDAVSRQEFWQMLRRLKSQGITILVSTPYMDEASLCDRVAFMQDGRILAIDTPQGITKLFTKPLFAVRASDKHRLIIELRSFEHTRSAYAFGSSVHYTDRRSDAAPEELAAWLRSRGFGDATVERIAPGIEDTFMALMENGAAQSRKEEAGDG</sequence>
<dbReference type="InterPro" id="IPR003439">
    <property type="entry name" value="ABC_transporter-like_ATP-bd"/>
</dbReference>
<dbReference type="PROSITE" id="PS50893">
    <property type="entry name" value="ABC_TRANSPORTER_2"/>
    <property type="match status" value="1"/>
</dbReference>
<dbReference type="PANTHER" id="PTHR43038">
    <property type="entry name" value="ATP-BINDING CASSETTE, SUB-FAMILY H, MEMBER 1"/>
    <property type="match status" value="1"/>
</dbReference>
<organism evidence="4 5">
    <name type="scientific">Chlorobaculum thiosulfatiphilum</name>
    <name type="common">Chlorobium limicola f.sp. thiosulfatophilum</name>
    <dbReference type="NCBI Taxonomy" id="115852"/>
    <lineage>
        <taxon>Bacteria</taxon>
        <taxon>Pseudomonadati</taxon>
        <taxon>Chlorobiota</taxon>
        <taxon>Chlorobiia</taxon>
        <taxon>Chlorobiales</taxon>
        <taxon>Chlorobiaceae</taxon>
        <taxon>Chlorobaculum</taxon>
    </lineage>
</organism>
<dbReference type="SUPFAM" id="SSF52540">
    <property type="entry name" value="P-loop containing nucleoside triphosphate hydrolases"/>
    <property type="match status" value="1"/>
</dbReference>
<feature type="domain" description="ABC transporter" evidence="3">
    <location>
        <begin position="5"/>
        <end position="232"/>
    </location>
</feature>
<dbReference type="Pfam" id="PF00005">
    <property type="entry name" value="ABC_tran"/>
    <property type="match status" value="1"/>
</dbReference>
<dbReference type="InterPro" id="IPR003593">
    <property type="entry name" value="AAA+_ATPase"/>
</dbReference>
<evidence type="ECO:0000256" key="2">
    <source>
        <dbReference type="ARBA" id="ARBA00022840"/>
    </source>
</evidence>
<evidence type="ECO:0000256" key="1">
    <source>
        <dbReference type="ARBA" id="ARBA00022741"/>
    </source>
</evidence>
<dbReference type="Gene3D" id="3.40.50.300">
    <property type="entry name" value="P-loop containing nucleotide triphosphate hydrolases"/>
    <property type="match status" value="1"/>
</dbReference>
<accession>A0A5C4S4K0</accession>
<reference evidence="4 5" key="1">
    <citation type="submission" date="2019-05" db="EMBL/GenBank/DDBJ databases">
        <title>Draft Whole-Genome sequence of the green sulfur bacterium Chlorobaculum thiosulfatiphilum DSM 249.</title>
        <authorList>
            <person name="Meyer T.E."/>
            <person name="Kyndt J.A."/>
        </authorList>
    </citation>
    <scope>NUCLEOTIDE SEQUENCE [LARGE SCALE GENOMIC DNA]</scope>
    <source>
        <strain evidence="4 5">DSM 249</strain>
    </source>
</reference>
<dbReference type="CDD" id="cd03230">
    <property type="entry name" value="ABC_DR_subfamily_A"/>
    <property type="match status" value="1"/>
</dbReference>
<keyword evidence="1" id="KW-0547">Nucleotide-binding</keyword>